<sequence length="430" mass="50202">MLNISISEIYKEIKQVKENTLTYRTSSNTAENEEIMSELKKLRIEIKSTEHHTLLQQETIEDLRKNMAQIKTAVDKNQQTYTNSETNRDNTEIIKEITELRKEIKSSDRNTTQLTKPNSTSQHKQNETTQEETSEGKTSTQQVEENWETQRTRRSKRKTYAEILNRQNRTKDKQSGEIKTPQEWKTPEKRRNYDTIIHLKNKSQEEIGKLKPKELIAEIRKNIDQDMTNEGLQNIKTTDKGTIILTNKDKEEQDKIVQALSNKGDIEIKTIGGKQPRITITGVLGGYTNEEFRHEFIQQNAIILKDQKTEDIESIKVLTKRACRDSRKENWTLEMNPPIFKLLMHAEIITMDLMRLYVNENNEVSMCFNCCGFNHSAKKCTQPAVCYKCGQGHNARDCRSEEINCANCEKMSYQRRRHTARDTCNKSLFR</sequence>
<dbReference type="OrthoDB" id="10042604at2759"/>
<reference evidence="3" key="2">
    <citation type="submission" date="2022-10" db="EMBL/GenBank/DDBJ databases">
        <authorList>
            <consortium name="ENA_rothamsted_submissions"/>
            <consortium name="culmorum"/>
            <person name="King R."/>
        </authorList>
    </citation>
    <scope>NUCLEOTIDE SEQUENCE</scope>
</reference>
<feature type="compositionally biased region" description="Basic and acidic residues" evidence="1">
    <location>
        <begin position="169"/>
        <end position="185"/>
    </location>
</feature>
<dbReference type="GO" id="GO:0008270">
    <property type="term" value="F:zinc ion binding"/>
    <property type="evidence" value="ECO:0007669"/>
    <property type="project" value="InterPro"/>
</dbReference>
<feature type="domain" description="CCHC-type" evidence="2">
    <location>
        <begin position="385"/>
        <end position="400"/>
    </location>
</feature>
<dbReference type="GO" id="GO:0003676">
    <property type="term" value="F:nucleic acid binding"/>
    <property type="evidence" value="ECO:0007669"/>
    <property type="project" value="InterPro"/>
</dbReference>
<proteinExistence type="predicted"/>
<evidence type="ECO:0000256" key="1">
    <source>
        <dbReference type="SAM" id="MobiDB-lite"/>
    </source>
</evidence>
<feature type="region of interest" description="Disordered" evidence="1">
    <location>
        <begin position="104"/>
        <end position="185"/>
    </location>
</feature>
<dbReference type="Proteomes" id="UP001153737">
    <property type="component" value="Chromosome 9"/>
</dbReference>
<dbReference type="SMART" id="SM00343">
    <property type="entry name" value="ZnF_C2HC"/>
    <property type="match status" value="2"/>
</dbReference>
<reference evidence="3" key="1">
    <citation type="submission" date="2022-01" db="EMBL/GenBank/DDBJ databases">
        <authorList>
            <person name="King R."/>
        </authorList>
    </citation>
    <scope>NUCLEOTIDE SEQUENCE</scope>
</reference>
<protein>
    <recommendedName>
        <fullName evidence="2">CCHC-type domain-containing protein</fullName>
    </recommendedName>
</protein>
<dbReference type="AlphaFoldDB" id="A0A9N9X5V6"/>
<feature type="compositionally biased region" description="Polar residues" evidence="1">
    <location>
        <begin position="109"/>
        <end position="123"/>
    </location>
</feature>
<accession>A0A9N9X5V6</accession>
<evidence type="ECO:0000313" key="3">
    <source>
        <dbReference type="EMBL" id="CAG9825763.1"/>
    </source>
</evidence>
<dbReference type="EMBL" id="OU896715">
    <property type="protein sequence ID" value="CAG9825763.1"/>
    <property type="molecule type" value="Genomic_DNA"/>
</dbReference>
<evidence type="ECO:0000259" key="2">
    <source>
        <dbReference type="SMART" id="SM00343"/>
    </source>
</evidence>
<organism evidence="3 4">
    <name type="scientific">Phaedon cochleariae</name>
    <name type="common">Mustard beetle</name>
    <dbReference type="NCBI Taxonomy" id="80249"/>
    <lineage>
        <taxon>Eukaryota</taxon>
        <taxon>Metazoa</taxon>
        <taxon>Ecdysozoa</taxon>
        <taxon>Arthropoda</taxon>
        <taxon>Hexapoda</taxon>
        <taxon>Insecta</taxon>
        <taxon>Pterygota</taxon>
        <taxon>Neoptera</taxon>
        <taxon>Endopterygota</taxon>
        <taxon>Coleoptera</taxon>
        <taxon>Polyphaga</taxon>
        <taxon>Cucujiformia</taxon>
        <taxon>Chrysomeloidea</taxon>
        <taxon>Chrysomelidae</taxon>
        <taxon>Chrysomelinae</taxon>
        <taxon>Chrysomelini</taxon>
        <taxon>Phaedon</taxon>
    </lineage>
</organism>
<evidence type="ECO:0000313" key="4">
    <source>
        <dbReference type="Proteomes" id="UP001153737"/>
    </source>
</evidence>
<gene>
    <name evidence="3" type="ORF">PHAECO_LOCUS12556</name>
</gene>
<feature type="domain" description="CCHC-type" evidence="2">
    <location>
        <begin position="366"/>
        <end position="382"/>
    </location>
</feature>
<name>A0A9N9X5V6_PHACE</name>
<dbReference type="InterPro" id="IPR036875">
    <property type="entry name" value="Znf_CCHC_sf"/>
</dbReference>
<dbReference type="SUPFAM" id="SSF57756">
    <property type="entry name" value="Retrovirus zinc finger-like domains"/>
    <property type="match status" value="1"/>
</dbReference>
<dbReference type="Gene3D" id="4.10.60.10">
    <property type="entry name" value="Zinc finger, CCHC-type"/>
    <property type="match status" value="1"/>
</dbReference>
<keyword evidence="4" id="KW-1185">Reference proteome</keyword>
<dbReference type="InterPro" id="IPR001878">
    <property type="entry name" value="Znf_CCHC"/>
</dbReference>